<gene>
    <name evidence="2" type="ORF">NDU88_003602</name>
</gene>
<feature type="region of interest" description="Disordered" evidence="1">
    <location>
        <begin position="1"/>
        <end position="40"/>
    </location>
</feature>
<comment type="caution">
    <text evidence="2">The sequence shown here is derived from an EMBL/GenBank/DDBJ whole genome shotgun (WGS) entry which is preliminary data.</text>
</comment>
<reference evidence="2" key="1">
    <citation type="journal article" date="2022" name="bioRxiv">
        <title>Sequencing and chromosome-scale assembly of the giantPleurodeles waltlgenome.</title>
        <authorList>
            <person name="Brown T."/>
            <person name="Elewa A."/>
            <person name="Iarovenko S."/>
            <person name="Subramanian E."/>
            <person name="Araus A.J."/>
            <person name="Petzold A."/>
            <person name="Susuki M."/>
            <person name="Suzuki K.-i.T."/>
            <person name="Hayashi T."/>
            <person name="Toyoda A."/>
            <person name="Oliveira C."/>
            <person name="Osipova E."/>
            <person name="Leigh N.D."/>
            <person name="Simon A."/>
            <person name="Yun M.H."/>
        </authorList>
    </citation>
    <scope>NUCLEOTIDE SEQUENCE</scope>
    <source>
        <strain evidence="2">20211129_DDA</strain>
        <tissue evidence="2">Liver</tissue>
    </source>
</reference>
<evidence type="ECO:0000313" key="2">
    <source>
        <dbReference type="EMBL" id="KAJ1098491.1"/>
    </source>
</evidence>
<keyword evidence="3" id="KW-1185">Reference proteome</keyword>
<accession>A0AAV7M3W2</accession>
<proteinExistence type="predicted"/>
<name>A0AAV7M3W2_PLEWA</name>
<dbReference type="EMBL" id="JANPWB010000014">
    <property type="protein sequence ID" value="KAJ1098491.1"/>
    <property type="molecule type" value="Genomic_DNA"/>
</dbReference>
<dbReference type="Proteomes" id="UP001066276">
    <property type="component" value="Chromosome 10"/>
</dbReference>
<organism evidence="2 3">
    <name type="scientific">Pleurodeles waltl</name>
    <name type="common">Iberian ribbed newt</name>
    <dbReference type="NCBI Taxonomy" id="8319"/>
    <lineage>
        <taxon>Eukaryota</taxon>
        <taxon>Metazoa</taxon>
        <taxon>Chordata</taxon>
        <taxon>Craniata</taxon>
        <taxon>Vertebrata</taxon>
        <taxon>Euteleostomi</taxon>
        <taxon>Amphibia</taxon>
        <taxon>Batrachia</taxon>
        <taxon>Caudata</taxon>
        <taxon>Salamandroidea</taxon>
        <taxon>Salamandridae</taxon>
        <taxon>Pleurodelinae</taxon>
        <taxon>Pleurodeles</taxon>
    </lineage>
</organism>
<evidence type="ECO:0000256" key="1">
    <source>
        <dbReference type="SAM" id="MobiDB-lite"/>
    </source>
</evidence>
<protein>
    <submittedName>
        <fullName evidence="2">Uncharacterized protein</fullName>
    </submittedName>
</protein>
<dbReference type="AlphaFoldDB" id="A0AAV7M3W2"/>
<evidence type="ECO:0000313" key="3">
    <source>
        <dbReference type="Proteomes" id="UP001066276"/>
    </source>
</evidence>
<sequence length="98" mass="10850">MGSLLSCGRHFGSRQPQSSQGKFQAKSASKEGRRGPYPCRVPSDHLSSIFKTSGRNYGRIHAESSLGEKIAVMEVLENAADYTIQKLYLLLVDFMPDD</sequence>